<reference evidence="4 5" key="1">
    <citation type="submission" date="2015-01" db="EMBL/GenBank/DDBJ databases">
        <title>The Genome Sequence of Fonsecaea multimorphosa CBS 102226.</title>
        <authorList>
            <consortium name="The Broad Institute Genomics Platform"/>
            <person name="Cuomo C."/>
            <person name="de Hoog S."/>
            <person name="Gorbushina A."/>
            <person name="Stielow B."/>
            <person name="Teixiera M."/>
            <person name="Abouelleil A."/>
            <person name="Chapman S.B."/>
            <person name="Priest M."/>
            <person name="Young S.K."/>
            <person name="Wortman J."/>
            <person name="Nusbaum C."/>
            <person name="Birren B."/>
        </authorList>
    </citation>
    <scope>NUCLEOTIDE SEQUENCE [LARGE SCALE GENOMIC DNA]</scope>
    <source>
        <strain evidence="4 5">CBS 102226</strain>
    </source>
</reference>
<dbReference type="SUPFAM" id="SSF47616">
    <property type="entry name" value="GST C-terminal domain-like"/>
    <property type="match status" value="1"/>
</dbReference>
<evidence type="ECO:0000313" key="4">
    <source>
        <dbReference type="EMBL" id="KIX98445.1"/>
    </source>
</evidence>
<dbReference type="SUPFAM" id="SSF52833">
    <property type="entry name" value="Thioredoxin-like"/>
    <property type="match status" value="1"/>
</dbReference>
<dbReference type="PANTHER" id="PTHR44051">
    <property type="entry name" value="GLUTATHIONE S-TRANSFERASE-RELATED"/>
    <property type="match status" value="1"/>
</dbReference>
<dbReference type="Gene3D" id="1.20.1050.10">
    <property type="match status" value="2"/>
</dbReference>
<dbReference type="InterPro" id="IPR004045">
    <property type="entry name" value="Glutathione_S-Trfase_N"/>
</dbReference>
<feature type="domain" description="GST N-terminal" evidence="3">
    <location>
        <begin position="7"/>
        <end position="90"/>
    </location>
</feature>
<dbReference type="PANTHER" id="PTHR44051:SF9">
    <property type="entry name" value="GLUTATHIONE S-TRANSFERASE 1"/>
    <property type="match status" value="1"/>
</dbReference>
<dbReference type="STRING" id="1442371.A0A0D2H9C9"/>
<dbReference type="CDD" id="cd03046">
    <property type="entry name" value="GST_N_GTT1_like"/>
    <property type="match status" value="1"/>
</dbReference>
<organism evidence="4 5">
    <name type="scientific">Fonsecaea multimorphosa CBS 102226</name>
    <dbReference type="NCBI Taxonomy" id="1442371"/>
    <lineage>
        <taxon>Eukaryota</taxon>
        <taxon>Fungi</taxon>
        <taxon>Dikarya</taxon>
        <taxon>Ascomycota</taxon>
        <taxon>Pezizomycotina</taxon>
        <taxon>Eurotiomycetes</taxon>
        <taxon>Chaetothyriomycetidae</taxon>
        <taxon>Chaetothyriales</taxon>
        <taxon>Herpotrichiellaceae</taxon>
        <taxon>Fonsecaea</taxon>
    </lineage>
</organism>
<dbReference type="EMBL" id="KN848071">
    <property type="protein sequence ID" value="KIX98445.1"/>
    <property type="molecule type" value="Genomic_DNA"/>
</dbReference>
<dbReference type="Proteomes" id="UP000053411">
    <property type="component" value="Unassembled WGS sequence"/>
</dbReference>
<evidence type="ECO:0000259" key="3">
    <source>
        <dbReference type="PROSITE" id="PS50404"/>
    </source>
</evidence>
<name>A0A0D2H9C9_9EURO</name>
<dbReference type="OrthoDB" id="2309723at2759"/>
<sequence length="250" mass="28037">MSCQTRKPDITLFFLGASRAIRIAWLLEELNLPYQLVSSPRAPNGLAPEEFKAQIPTRMGKSPVIKDGDLVVQESAAIAEYLCETYDPQGRLLPKERRARAKVREWMAAAEGTFMIHALAILYARWRLPKPAAQYLPEMEKGLARNVHNALNWLEAELADGRQYLVMSSGSRSDAEAEAEATPGQSDNERNDGRDDVSAADILMGFSVDFIFARKLGTEGADWPNVRRWLHGIKQREAYTRAVKKTGYSL</sequence>
<evidence type="ECO:0000256" key="1">
    <source>
        <dbReference type="ARBA" id="ARBA00007409"/>
    </source>
</evidence>
<protein>
    <recommendedName>
        <fullName evidence="3">GST N-terminal domain-containing protein</fullName>
    </recommendedName>
</protein>
<feature type="region of interest" description="Disordered" evidence="2">
    <location>
        <begin position="172"/>
        <end position="194"/>
    </location>
</feature>
<dbReference type="SFLD" id="SFLDG00358">
    <property type="entry name" value="Main_(cytGST)"/>
    <property type="match status" value="1"/>
</dbReference>
<dbReference type="RefSeq" id="XP_016632568.1">
    <property type="nucleotide sequence ID" value="XM_016776249.1"/>
</dbReference>
<dbReference type="InterPro" id="IPR036249">
    <property type="entry name" value="Thioredoxin-like_sf"/>
</dbReference>
<gene>
    <name evidence="4" type="ORF">Z520_05746</name>
</gene>
<comment type="similarity">
    <text evidence="1">Belongs to the GST superfamily.</text>
</comment>
<dbReference type="Gene3D" id="3.40.30.10">
    <property type="entry name" value="Glutaredoxin"/>
    <property type="match status" value="1"/>
</dbReference>
<accession>A0A0D2H9C9</accession>
<dbReference type="PROSITE" id="PS50404">
    <property type="entry name" value="GST_NTER"/>
    <property type="match status" value="1"/>
</dbReference>
<evidence type="ECO:0000256" key="2">
    <source>
        <dbReference type="SAM" id="MobiDB-lite"/>
    </source>
</evidence>
<dbReference type="Pfam" id="PF13417">
    <property type="entry name" value="GST_N_3"/>
    <property type="match status" value="1"/>
</dbReference>
<dbReference type="VEuPathDB" id="FungiDB:Z520_05746"/>
<dbReference type="AlphaFoldDB" id="A0A0D2H9C9"/>
<keyword evidence="5" id="KW-1185">Reference proteome</keyword>
<dbReference type="InterPro" id="IPR040079">
    <property type="entry name" value="Glutathione_S-Trfase"/>
</dbReference>
<proteinExistence type="inferred from homology"/>
<dbReference type="SFLD" id="SFLDS00019">
    <property type="entry name" value="Glutathione_Transferase_(cytos"/>
    <property type="match status" value="1"/>
</dbReference>
<dbReference type="InterPro" id="IPR036282">
    <property type="entry name" value="Glutathione-S-Trfase_C_sf"/>
</dbReference>
<evidence type="ECO:0000313" key="5">
    <source>
        <dbReference type="Proteomes" id="UP000053411"/>
    </source>
</evidence>
<dbReference type="GeneID" id="27711492"/>